<reference evidence="2 3" key="1">
    <citation type="submission" date="2016-12" db="EMBL/GenBank/DDBJ databases">
        <title>Diversity of luminous bacteria.</title>
        <authorList>
            <person name="Yoshizawa S."/>
            <person name="Kogure K."/>
        </authorList>
    </citation>
    <scope>NUCLEOTIDE SEQUENCE [LARGE SCALE GENOMIC DNA]</scope>
    <source>
        <strain evidence="2 3">SA4-48</strain>
    </source>
</reference>
<keyword evidence="1" id="KW-1133">Transmembrane helix</keyword>
<feature type="transmembrane region" description="Helical" evidence="1">
    <location>
        <begin position="17"/>
        <end position="37"/>
    </location>
</feature>
<dbReference type="AlphaFoldDB" id="A0A2S7UTX2"/>
<keyword evidence="1" id="KW-0472">Membrane</keyword>
<proteinExistence type="predicted"/>
<evidence type="ECO:0000313" key="2">
    <source>
        <dbReference type="EMBL" id="PQJ53393.1"/>
    </source>
</evidence>
<evidence type="ECO:0000256" key="1">
    <source>
        <dbReference type="SAM" id="Phobius"/>
    </source>
</evidence>
<dbReference type="EMBL" id="MSCH01000003">
    <property type="protein sequence ID" value="PQJ53393.1"/>
    <property type="molecule type" value="Genomic_DNA"/>
</dbReference>
<organism evidence="2 3">
    <name type="scientific">Psychrosphaera saromensis</name>
    <dbReference type="NCBI Taxonomy" id="716813"/>
    <lineage>
        <taxon>Bacteria</taxon>
        <taxon>Pseudomonadati</taxon>
        <taxon>Pseudomonadota</taxon>
        <taxon>Gammaproteobacteria</taxon>
        <taxon>Alteromonadales</taxon>
        <taxon>Pseudoalteromonadaceae</taxon>
        <taxon>Psychrosphaera</taxon>
    </lineage>
</organism>
<accession>A0A2S7UTX2</accession>
<gene>
    <name evidence="2" type="ORF">BTO11_06710</name>
</gene>
<evidence type="ECO:0000313" key="3">
    <source>
        <dbReference type="Proteomes" id="UP000239007"/>
    </source>
</evidence>
<name>A0A2S7UTX2_9GAMM</name>
<comment type="caution">
    <text evidence="2">The sequence shown here is derived from an EMBL/GenBank/DDBJ whole genome shotgun (WGS) entry which is preliminary data.</text>
</comment>
<dbReference type="Proteomes" id="UP000239007">
    <property type="component" value="Unassembled WGS sequence"/>
</dbReference>
<protein>
    <submittedName>
        <fullName evidence="2">Uncharacterized protein</fullName>
    </submittedName>
</protein>
<keyword evidence="3" id="KW-1185">Reference proteome</keyword>
<keyword evidence="1" id="KW-0812">Transmembrane</keyword>
<dbReference type="RefSeq" id="WP_105051874.1">
    <property type="nucleotide sequence ID" value="NZ_BMYG01000003.1"/>
</dbReference>
<sequence>MYCYADKQCPHTLKDKLSYFLVPLLILSLAFSSFAVAQKQAVSLDVTQYPELIYKTQKIPITRDLFSFGSNLVANRSEDKEISTFNKGSYGPLICNEWSQKIKYLGVFKAKGETWILVQNSKLLIDKVRKGDSITHSELVITAISENSFIASVGDSSECSFQKINY</sequence>